<keyword evidence="2" id="KW-1185">Reference proteome</keyword>
<protein>
    <submittedName>
        <fullName evidence="1">Uncharacterized protein</fullName>
    </submittedName>
</protein>
<organism evidence="1">
    <name type="scientific">Oikopleura dioica</name>
    <name type="common">Tunicate</name>
    <dbReference type="NCBI Taxonomy" id="34765"/>
    <lineage>
        <taxon>Eukaryota</taxon>
        <taxon>Metazoa</taxon>
        <taxon>Chordata</taxon>
        <taxon>Tunicata</taxon>
        <taxon>Appendicularia</taxon>
        <taxon>Copelata</taxon>
        <taxon>Oikopleuridae</taxon>
        <taxon>Oikopleura</taxon>
    </lineage>
</organism>
<dbReference type="EMBL" id="FN653542">
    <property type="protein sequence ID" value="CBY15519.1"/>
    <property type="molecule type" value="Genomic_DNA"/>
</dbReference>
<gene>
    <name evidence="1" type="ORF">GSOID_T00013799001</name>
</gene>
<dbReference type="AlphaFoldDB" id="E4Y0W1"/>
<proteinExistence type="predicted"/>
<dbReference type="InParanoid" id="E4Y0W1"/>
<dbReference type="Proteomes" id="UP000001307">
    <property type="component" value="Unassembled WGS sequence"/>
</dbReference>
<name>E4Y0W1_OIKDI</name>
<dbReference type="OrthoDB" id="10294138at2759"/>
<evidence type="ECO:0000313" key="1">
    <source>
        <dbReference type="EMBL" id="CBY15519.1"/>
    </source>
</evidence>
<sequence>MHFLKYSIFAVVFCDQICTENCKVDLGNCFDICGADSYCRYLCAADFNRCENYCPERTCDDYCCEHQGSGVPGCSYMIKYYDAKLCSSICSDECFLCYDGVIGDYECYTASLNDVTCDCNKTQC</sequence>
<reference evidence="1" key="1">
    <citation type="journal article" date="2010" name="Science">
        <title>Plasticity of animal genome architecture unmasked by rapid evolution of a pelagic tunicate.</title>
        <authorList>
            <person name="Denoeud F."/>
            <person name="Henriet S."/>
            <person name="Mungpakdee S."/>
            <person name="Aury J.M."/>
            <person name="Da Silva C."/>
            <person name="Brinkmann H."/>
            <person name="Mikhaleva J."/>
            <person name="Olsen L.C."/>
            <person name="Jubin C."/>
            <person name="Canestro C."/>
            <person name="Bouquet J.M."/>
            <person name="Danks G."/>
            <person name="Poulain J."/>
            <person name="Campsteijn C."/>
            <person name="Adamski M."/>
            <person name="Cross I."/>
            <person name="Yadetie F."/>
            <person name="Muffato M."/>
            <person name="Louis A."/>
            <person name="Butcher S."/>
            <person name="Tsagkogeorga G."/>
            <person name="Konrad A."/>
            <person name="Singh S."/>
            <person name="Jensen M.F."/>
            <person name="Cong E.H."/>
            <person name="Eikeseth-Otteraa H."/>
            <person name="Noel B."/>
            <person name="Anthouard V."/>
            <person name="Porcel B.M."/>
            <person name="Kachouri-Lafond R."/>
            <person name="Nishino A."/>
            <person name="Ugolini M."/>
            <person name="Chourrout P."/>
            <person name="Nishida H."/>
            <person name="Aasland R."/>
            <person name="Huzurbazar S."/>
            <person name="Westhof E."/>
            <person name="Delsuc F."/>
            <person name="Lehrach H."/>
            <person name="Reinhardt R."/>
            <person name="Weissenbach J."/>
            <person name="Roy S.W."/>
            <person name="Artiguenave F."/>
            <person name="Postlethwait J.H."/>
            <person name="Manak J.R."/>
            <person name="Thompson E.M."/>
            <person name="Jaillon O."/>
            <person name="Du Pasquier L."/>
            <person name="Boudinot P."/>
            <person name="Liberles D.A."/>
            <person name="Volff J.N."/>
            <person name="Philippe H."/>
            <person name="Lenhard B."/>
            <person name="Roest Crollius H."/>
            <person name="Wincker P."/>
            <person name="Chourrout D."/>
        </authorList>
    </citation>
    <scope>NUCLEOTIDE SEQUENCE [LARGE SCALE GENOMIC DNA]</scope>
</reference>
<accession>E4Y0W1</accession>
<evidence type="ECO:0000313" key="2">
    <source>
        <dbReference type="Proteomes" id="UP000001307"/>
    </source>
</evidence>